<dbReference type="InParanoid" id="A0A251UAC4"/>
<sequence>MPVWETTSTGKYIRYFKESFFQSSHCSNLASNNSLCLQEEMEASYNGKIQQSKNSLGW</sequence>
<dbReference type="AlphaFoldDB" id="A0A251UAC4"/>
<dbReference type="Proteomes" id="UP000215914">
    <property type="component" value="Chromosome 7"/>
</dbReference>
<dbReference type="EMBL" id="CM007896">
    <property type="protein sequence ID" value="OTG20295.1"/>
    <property type="molecule type" value="Genomic_DNA"/>
</dbReference>
<reference evidence="2" key="1">
    <citation type="journal article" date="2017" name="Nature">
        <title>The sunflower genome provides insights into oil metabolism, flowering and Asterid evolution.</title>
        <authorList>
            <person name="Badouin H."/>
            <person name="Gouzy J."/>
            <person name="Grassa C.J."/>
            <person name="Murat F."/>
            <person name="Staton S.E."/>
            <person name="Cottret L."/>
            <person name="Lelandais-Briere C."/>
            <person name="Owens G.L."/>
            <person name="Carrere S."/>
            <person name="Mayjonade B."/>
            <person name="Legrand L."/>
            <person name="Gill N."/>
            <person name="Kane N.C."/>
            <person name="Bowers J.E."/>
            <person name="Hubner S."/>
            <person name="Bellec A."/>
            <person name="Berard A."/>
            <person name="Berges H."/>
            <person name="Blanchet N."/>
            <person name="Boniface M.C."/>
            <person name="Brunel D."/>
            <person name="Catrice O."/>
            <person name="Chaidir N."/>
            <person name="Claudel C."/>
            <person name="Donnadieu C."/>
            <person name="Faraut T."/>
            <person name="Fievet G."/>
            <person name="Helmstetter N."/>
            <person name="King M."/>
            <person name="Knapp S.J."/>
            <person name="Lai Z."/>
            <person name="Le Paslier M.C."/>
            <person name="Lippi Y."/>
            <person name="Lorenzon L."/>
            <person name="Mandel J.R."/>
            <person name="Marage G."/>
            <person name="Marchand G."/>
            <person name="Marquand E."/>
            <person name="Bret-Mestries E."/>
            <person name="Morien E."/>
            <person name="Nambeesan S."/>
            <person name="Nguyen T."/>
            <person name="Pegot-Espagnet P."/>
            <person name="Pouilly N."/>
            <person name="Raftis F."/>
            <person name="Sallet E."/>
            <person name="Schiex T."/>
            <person name="Thomas J."/>
            <person name="Vandecasteele C."/>
            <person name="Vares D."/>
            <person name="Vear F."/>
            <person name="Vautrin S."/>
            <person name="Crespi M."/>
            <person name="Mangin B."/>
            <person name="Burke J.M."/>
            <person name="Salse J."/>
            <person name="Munos S."/>
            <person name="Vincourt P."/>
            <person name="Rieseberg L.H."/>
            <person name="Langlade N.B."/>
        </authorList>
    </citation>
    <scope>NUCLEOTIDE SEQUENCE [LARGE SCALE GENOMIC DNA]</scope>
    <source>
        <strain evidence="2">cv. SF193</strain>
    </source>
</reference>
<proteinExistence type="predicted"/>
<protein>
    <submittedName>
        <fullName evidence="1">Uncharacterized protein</fullName>
    </submittedName>
</protein>
<keyword evidence="2" id="KW-1185">Reference proteome</keyword>
<gene>
    <name evidence="1" type="ORF">HannXRQ_Chr07g0191491</name>
</gene>
<organism evidence="1 2">
    <name type="scientific">Helianthus annuus</name>
    <name type="common">Common sunflower</name>
    <dbReference type="NCBI Taxonomy" id="4232"/>
    <lineage>
        <taxon>Eukaryota</taxon>
        <taxon>Viridiplantae</taxon>
        <taxon>Streptophyta</taxon>
        <taxon>Embryophyta</taxon>
        <taxon>Tracheophyta</taxon>
        <taxon>Spermatophyta</taxon>
        <taxon>Magnoliopsida</taxon>
        <taxon>eudicotyledons</taxon>
        <taxon>Gunneridae</taxon>
        <taxon>Pentapetalae</taxon>
        <taxon>asterids</taxon>
        <taxon>campanulids</taxon>
        <taxon>Asterales</taxon>
        <taxon>Asteraceae</taxon>
        <taxon>Asteroideae</taxon>
        <taxon>Heliantheae alliance</taxon>
        <taxon>Heliantheae</taxon>
        <taxon>Helianthus</taxon>
    </lineage>
</organism>
<evidence type="ECO:0000313" key="1">
    <source>
        <dbReference type="EMBL" id="OTG20295.1"/>
    </source>
</evidence>
<evidence type="ECO:0000313" key="2">
    <source>
        <dbReference type="Proteomes" id="UP000215914"/>
    </source>
</evidence>
<name>A0A251UAC4_HELAN</name>
<accession>A0A251UAC4</accession>